<dbReference type="EC" id="2.7.13.3" evidence="3"/>
<dbReference type="InterPro" id="IPR003018">
    <property type="entry name" value="GAF"/>
</dbReference>
<dbReference type="CDD" id="cd00075">
    <property type="entry name" value="HATPase"/>
    <property type="match status" value="1"/>
</dbReference>
<keyword evidence="7" id="KW-0902">Two-component regulatory system</keyword>
<dbReference type="SUPFAM" id="SSF55785">
    <property type="entry name" value="PYP-like sensor domain (PAS domain)"/>
    <property type="match status" value="1"/>
</dbReference>
<dbReference type="InterPro" id="IPR029016">
    <property type="entry name" value="GAF-like_dom_sf"/>
</dbReference>
<dbReference type="CDD" id="cd00130">
    <property type="entry name" value="PAS"/>
    <property type="match status" value="1"/>
</dbReference>
<dbReference type="SMART" id="SM00065">
    <property type="entry name" value="GAF"/>
    <property type="match status" value="2"/>
</dbReference>
<dbReference type="Proteomes" id="UP001240236">
    <property type="component" value="Unassembled WGS sequence"/>
</dbReference>
<keyword evidence="4" id="KW-0597">Phosphoprotein</keyword>
<evidence type="ECO:0000256" key="4">
    <source>
        <dbReference type="ARBA" id="ARBA00022553"/>
    </source>
</evidence>
<comment type="catalytic activity">
    <reaction evidence="1">
        <text>ATP + protein L-histidine = ADP + protein N-phospho-L-histidine.</text>
        <dbReference type="EC" id="2.7.13.3"/>
    </reaction>
</comment>
<dbReference type="GO" id="GO:0005886">
    <property type="term" value="C:plasma membrane"/>
    <property type="evidence" value="ECO:0007669"/>
    <property type="project" value="UniProtKB-SubCell"/>
</dbReference>
<dbReference type="GO" id="GO:0000155">
    <property type="term" value="F:phosphorelay sensor kinase activity"/>
    <property type="evidence" value="ECO:0007669"/>
    <property type="project" value="InterPro"/>
</dbReference>
<evidence type="ECO:0000256" key="2">
    <source>
        <dbReference type="ARBA" id="ARBA00004236"/>
    </source>
</evidence>
<gene>
    <name evidence="9" type="ORF">J2S42_006305</name>
</gene>
<sequence>MATTGSTAVTGTDADWVHVSRRSLSQDAADRLAELAARATGAPTGLVQLLEGRRMLMSGGYHLPAAWADLGAIPAASTLAGVILDSGCPLVVHDVLDDARVPPDAPVRQADARAYLGYPVRSRTGAVVGVCAVVDYTPRDWTAAEQSVVGHAAEVCGTFVAEREALENADRHRRFLDAVLDNLHDGVVACDAAGRRVLINAPMLRFTGRTPEPFASGGHPLDFGLRHADGRPMAPDDTPLSRAFAGEELHGLEVLADSPMQRPRVLLVDGQPIADASGERLGAVIALQDVTELKRTERFRDCELAVASALAEAASATEAGPRVLEAVVRTLGWAHAELWLVDGPGGVLRAAAHWSAPGSVAAMHVPDQLAYGQGISGKAWLTGEPVWIRDLADGEALLPADTIETSQLHAALAIPVRSGDDTLGVLAFFAEVVEDPEDALVALLAGIAAHVGQFLERRRAEDLELQLARSKDEYLALIGHEMRTPLTSISAYTSLLREATPAQLTADGPALLEVIDRNTTLLRGIIDDLLDLAALDTGHATVQLTPCDLAEVVREAADAARASLTGDSITLRVDAPESLVLPGDRMRLRRVLDNLIGNGIKYSPDGGEVTVTLAADGDYVAELVVADRGIGIPPDERDRLFSRFYRSSRTRDRAIPGSGLGLAISRAIIERHHGTIALLNPDSGTAFQIRLPMNSTE</sequence>
<evidence type="ECO:0000256" key="5">
    <source>
        <dbReference type="ARBA" id="ARBA00022679"/>
    </source>
</evidence>
<proteinExistence type="predicted"/>
<evidence type="ECO:0000256" key="3">
    <source>
        <dbReference type="ARBA" id="ARBA00012438"/>
    </source>
</evidence>
<evidence type="ECO:0000259" key="8">
    <source>
        <dbReference type="PROSITE" id="PS50109"/>
    </source>
</evidence>
<dbReference type="SMART" id="SM00388">
    <property type="entry name" value="HisKA"/>
    <property type="match status" value="1"/>
</dbReference>
<protein>
    <recommendedName>
        <fullName evidence="3">histidine kinase</fullName>
        <ecNumber evidence="3">2.7.13.3</ecNumber>
    </recommendedName>
</protein>
<feature type="domain" description="Histidine kinase" evidence="8">
    <location>
        <begin position="477"/>
        <end position="695"/>
    </location>
</feature>
<dbReference type="RefSeq" id="WP_307245001.1">
    <property type="nucleotide sequence ID" value="NZ_JAUSUZ010000001.1"/>
</dbReference>
<dbReference type="InterPro" id="IPR000014">
    <property type="entry name" value="PAS"/>
</dbReference>
<dbReference type="AlphaFoldDB" id="A0AAE3W4W5"/>
<reference evidence="9 10" key="1">
    <citation type="submission" date="2023-07" db="EMBL/GenBank/DDBJ databases">
        <title>Sequencing the genomes of 1000 actinobacteria strains.</title>
        <authorList>
            <person name="Klenk H.-P."/>
        </authorList>
    </citation>
    <scope>NUCLEOTIDE SEQUENCE [LARGE SCALE GENOMIC DNA]</scope>
    <source>
        <strain evidence="9 10">DSM 44709</strain>
    </source>
</reference>
<organism evidence="9 10">
    <name type="scientific">Catenuloplanes indicus</name>
    <dbReference type="NCBI Taxonomy" id="137267"/>
    <lineage>
        <taxon>Bacteria</taxon>
        <taxon>Bacillati</taxon>
        <taxon>Actinomycetota</taxon>
        <taxon>Actinomycetes</taxon>
        <taxon>Micromonosporales</taxon>
        <taxon>Micromonosporaceae</taxon>
        <taxon>Catenuloplanes</taxon>
    </lineage>
</organism>
<dbReference type="InterPro" id="IPR050736">
    <property type="entry name" value="Sensor_HK_Regulatory"/>
</dbReference>
<dbReference type="InterPro" id="IPR036890">
    <property type="entry name" value="HATPase_C_sf"/>
</dbReference>
<dbReference type="PROSITE" id="PS50109">
    <property type="entry name" value="HIS_KIN"/>
    <property type="match status" value="1"/>
</dbReference>
<dbReference type="Gene3D" id="3.30.450.20">
    <property type="entry name" value="PAS domain"/>
    <property type="match status" value="1"/>
</dbReference>
<dbReference type="Gene3D" id="3.30.450.40">
    <property type="match status" value="2"/>
</dbReference>
<keyword evidence="10" id="KW-1185">Reference proteome</keyword>
<dbReference type="Pfam" id="PF01590">
    <property type="entry name" value="GAF"/>
    <property type="match status" value="1"/>
</dbReference>
<dbReference type="FunFam" id="3.30.565.10:FF:000006">
    <property type="entry name" value="Sensor histidine kinase WalK"/>
    <property type="match status" value="1"/>
</dbReference>
<dbReference type="PANTHER" id="PTHR43711:SF1">
    <property type="entry name" value="HISTIDINE KINASE 1"/>
    <property type="match status" value="1"/>
</dbReference>
<dbReference type="PRINTS" id="PR00344">
    <property type="entry name" value="BCTRLSENSOR"/>
</dbReference>
<dbReference type="SUPFAM" id="SSF55781">
    <property type="entry name" value="GAF domain-like"/>
    <property type="match status" value="2"/>
</dbReference>
<dbReference type="EMBL" id="JAUSUZ010000001">
    <property type="protein sequence ID" value="MDQ0369636.1"/>
    <property type="molecule type" value="Genomic_DNA"/>
</dbReference>
<keyword evidence="6 9" id="KW-0418">Kinase</keyword>
<dbReference type="Pfam" id="PF02518">
    <property type="entry name" value="HATPase_c"/>
    <property type="match status" value="1"/>
</dbReference>
<dbReference type="InterPro" id="IPR036097">
    <property type="entry name" value="HisK_dim/P_sf"/>
</dbReference>
<dbReference type="Gene3D" id="1.10.287.130">
    <property type="match status" value="1"/>
</dbReference>
<evidence type="ECO:0000313" key="10">
    <source>
        <dbReference type="Proteomes" id="UP001240236"/>
    </source>
</evidence>
<dbReference type="PANTHER" id="PTHR43711">
    <property type="entry name" value="TWO-COMPONENT HISTIDINE KINASE"/>
    <property type="match status" value="1"/>
</dbReference>
<evidence type="ECO:0000256" key="7">
    <source>
        <dbReference type="ARBA" id="ARBA00023012"/>
    </source>
</evidence>
<dbReference type="SUPFAM" id="SSF47384">
    <property type="entry name" value="Homodimeric domain of signal transducing histidine kinase"/>
    <property type="match status" value="1"/>
</dbReference>
<dbReference type="InterPro" id="IPR004358">
    <property type="entry name" value="Sig_transdc_His_kin-like_C"/>
</dbReference>
<evidence type="ECO:0000256" key="1">
    <source>
        <dbReference type="ARBA" id="ARBA00000085"/>
    </source>
</evidence>
<dbReference type="SMART" id="SM00387">
    <property type="entry name" value="HATPase_c"/>
    <property type="match status" value="1"/>
</dbReference>
<keyword evidence="5" id="KW-0808">Transferase</keyword>
<dbReference type="Pfam" id="PF08448">
    <property type="entry name" value="PAS_4"/>
    <property type="match status" value="1"/>
</dbReference>
<dbReference type="Pfam" id="PF00512">
    <property type="entry name" value="HisKA"/>
    <property type="match status" value="1"/>
</dbReference>
<evidence type="ECO:0000313" key="9">
    <source>
        <dbReference type="EMBL" id="MDQ0369636.1"/>
    </source>
</evidence>
<dbReference type="InterPro" id="IPR035965">
    <property type="entry name" value="PAS-like_dom_sf"/>
</dbReference>
<name>A0AAE3W4W5_9ACTN</name>
<dbReference type="CDD" id="cd00082">
    <property type="entry name" value="HisKA"/>
    <property type="match status" value="1"/>
</dbReference>
<dbReference type="Pfam" id="PF13185">
    <property type="entry name" value="GAF_2"/>
    <property type="match status" value="1"/>
</dbReference>
<accession>A0AAE3W4W5</accession>
<dbReference type="InterPro" id="IPR003661">
    <property type="entry name" value="HisK_dim/P_dom"/>
</dbReference>
<comment type="subcellular location">
    <subcellularLocation>
        <location evidence="2">Cell membrane</location>
    </subcellularLocation>
</comment>
<dbReference type="InterPro" id="IPR005467">
    <property type="entry name" value="His_kinase_dom"/>
</dbReference>
<dbReference type="SUPFAM" id="SSF55874">
    <property type="entry name" value="ATPase domain of HSP90 chaperone/DNA topoisomerase II/histidine kinase"/>
    <property type="match status" value="1"/>
</dbReference>
<comment type="caution">
    <text evidence="9">The sequence shown here is derived from an EMBL/GenBank/DDBJ whole genome shotgun (WGS) entry which is preliminary data.</text>
</comment>
<dbReference type="InterPro" id="IPR003594">
    <property type="entry name" value="HATPase_dom"/>
</dbReference>
<dbReference type="InterPro" id="IPR013656">
    <property type="entry name" value="PAS_4"/>
</dbReference>
<evidence type="ECO:0000256" key="6">
    <source>
        <dbReference type="ARBA" id="ARBA00022777"/>
    </source>
</evidence>
<dbReference type="Gene3D" id="3.30.565.10">
    <property type="entry name" value="Histidine kinase-like ATPase, C-terminal domain"/>
    <property type="match status" value="1"/>
</dbReference>